<dbReference type="EMBL" id="NHMK01000003">
    <property type="protein sequence ID" value="OWL99030.1"/>
    <property type="molecule type" value="Genomic_DNA"/>
</dbReference>
<evidence type="ECO:0000313" key="2">
    <source>
        <dbReference type="Proteomes" id="UP000197208"/>
    </source>
</evidence>
<dbReference type="RefSeq" id="WP_088246722.1">
    <property type="nucleotide sequence ID" value="NZ_NHMK01000003.1"/>
</dbReference>
<organism evidence="1 2">
    <name type="scientific">Deinococcus indicus</name>
    <dbReference type="NCBI Taxonomy" id="223556"/>
    <lineage>
        <taxon>Bacteria</taxon>
        <taxon>Thermotogati</taxon>
        <taxon>Deinococcota</taxon>
        <taxon>Deinococci</taxon>
        <taxon>Deinococcales</taxon>
        <taxon>Deinococcaceae</taxon>
        <taxon>Deinococcus</taxon>
    </lineage>
</organism>
<reference evidence="1 2" key="1">
    <citation type="submission" date="2017-05" db="EMBL/GenBank/DDBJ databases">
        <title>De novo genome assembly of Deniococcus indicus strain DR1.</title>
        <authorList>
            <person name="Chauhan D."/>
            <person name="Yennamalli R.M."/>
            <person name="Priyadarshini R."/>
        </authorList>
    </citation>
    <scope>NUCLEOTIDE SEQUENCE [LARGE SCALE GENOMIC DNA]</scope>
    <source>
        <strain evidence="1 2">DR1</strain>
    </source>
</reference>
<sequence length="191" mass="21470">MTRQEQTVRVDLDSLAHKHNKLGEPFTELTLVLPSGTDLRLLHRAARVQKAGKGGTVTAQLHVTDEAGERRTFNLFFVKSTTKDFRFGAVMRLDGFNPHHNLEHFLSGYALRENADALPHLDFRVLLETMNANPILTAAEEFRDGVQKMVNESDGIESVTLSSGGRTVVLTSAHRDRVQQELRRTENHDTN</sequence>
<proteinExistence type="predicted"/>
<protein>
    <submittedName>
        <fullName evidence="1">Uncharacterized protein</fullName>
    </submittedName>
</protein>
<gene>
    <name evidence="1" type="ORF">CBQ26_00795</name>
</gene>
<comment type="caution">
    <text evidence="1">The sequence shown here is derived from an EMBL/GenBank/DDBJ whole genome shotgun (WGS) entry which is preliminary data.</text>
</comment>
<dbReference type="OrthoDB" id="9904306at2"/>
<dbReference type="AlphaFoldDB" id="A0A246BTP9"/>
<accession>A0A246BTP9</accession>
<keyword evidence="2" id="KW-1185">Reference proteome</keyword>
<name>A0A246BTP9_9DEIO</name>
<dbReference type="Proteomes" id="UP000197208">
    <property type="component" value="Unassembled WGS sequence"/>
</dbReference>
<evidence type="ECO:0000313" key="1">
    <source>
        <dbReference type="EMBL" id="OWL99030.1"/>
    </source>
</evidence>